<evidence type="ECO:0000259" key="2">
    <source>
        <dbReference type="Pfam" id="PF03781"/>
    </source>
</evidence>
<gene>
    <name evidence="3" type="ORF">OSR52_02025</name>
</gene>
<proteinExistence type="predicted"/>
<feature type="chain" id="PRO_5047058319" evidence="1">
    <location>
        <begin position="23"/>
        <end position="733"/>
    </location>
</feature>
<dbReference type="Pfam" id="PF03781">
    <property type="entry name" value="FGE-sulfatase"/>
    <property type="match status" value="1"/>
</dbReference>
<dbReference type="SUPFAM" id="SSF56436">
    <property type="entry name" value="C-type lectin-like"/>
    <property type="match status" value="1"/>
</dbReference>
<evidence type="ECO:0000313" key="3">
    <source>
        <dbReference type="EMBL" id="MDG3584628.1"/>
    </source>
</evidence>
<dbReference type="InterPro" id="IPR005532">
    <property type="entry name" value="SUMF_dom"/>
</dbReference>
<keyword evidence="4" id="KW-1185">Reference proteome</keyword>
<dbReference type="EMBL" id="JAPMUA010000001">
    <property type="protein sequence ID" value="MDG3584628.1"/>
    <property type="molecule type" value="Genomic_DNA"/>
</dbReference>
<feature type="signal peptide" evidence="1">
    <location>
        <begin position="1"/>
        <end position="22"/>
    </location>
</feature>
<dbReference type="Gene3D" id="3.90.1580.10">
    <property type="entry name" value="paralog of FGE (formylglycine-generating enzyme)"/>
    <property type="match status" value="1"/>
</dbReference>
<dbReference type="PANTHER" id="PTHR23150:SF19">
    <property type="entry name" value="FORMYLGLYCINE-GENERATING ENZYME"/>
    <property type="match status" value="1"/>
</dbReference>
<dbReference type="InterPro" id="IPR051043">
    <property type="entry name" value="Sulfatase_Mod_Factor_Kinase"/>
</dbReference>
<dbReference type="PANTHER" id="PTHR23150">
    <property type="entry name" value="SULFATASE MODIFYING FACTOR 1, 2"/>
    <property type="match status" value="1"/>
</dbReference>
<dbReference type="RefSeq" id="WP_277898386.1">
    <property type="nucleotide sequence ID" value="NZ_JAPMUA010000001.1"/>
</dbReference>
<dbReference type="Proteomes" id="UP001153642">
    <property type="component" value="Unassembled WGS sequence"/>
</dbReference>
<evidence type="ECO:0000313" key="4">
    <source>
        <dbReference type="Proteomes" id="UP001153642"/>
    </source>
</evidence>
<protein>
    <submittedName>
        <fullName evidence="3">SUMF1/EgtB/PvdO family nonheme iron enzyme</fullName>
    </submittedName>
</protein>
<keyword evidence="1" id="KW-0732">Signal</keyword>
<sequence>MKRILYLIIPMLLLLNRSAAQAVGYTSLFEEVFEGPDQNKDYQAWHMSMDQWRETTRRSIDYDSSQYNNRELEWINSSFIYVQMMAHDRYFYDPLSSTYTVDRYLEDLEQRYGGIDAVLIWPTYPNIGIDNRNQFDLLHDMPGGIEGVKKMIGDFHSKGVKVFFPIMIWDNGTRKIDLPMALALVKEMKRLGADGLNGDTMFGVTREFMAAADSLDYPLIFQPELSIGRPQKFTQKKETDTLEGDGVSKLKPIEWNLSSWGYFFPYESITPGVSVYKWLEPSHQVFVTNRWARDKTDDLQHAFFNGIGYNAWENIWGVWNQITERDAAAIKRISTIYRSFPQIWKSKQWRPYVPTLQSRVYASEFPGNDRTIYTLINRDSIPREGVQLELPNKIGAVYYDIWNGKVLQPEKKGNKVLLNFPIEAHGYGAVLEILKESVDGTIDRFLKKMHDFSNRSLSSFPGKWGPLPQKMVEIQGTSPLLDKPEGMIYVPENKHYEFISNGVMIEGNDLPTAVGIQHPWEKHPARSQQHLMSIKAFYIDKYPVTNEQYKSFMDATGYEPEDKHNFLKDWDNGTYPEGWANKPVTWVSIEDARAYAKWAGKRLPHEWEWQYAAQGGNKDILYPWGRIMDTTRIPSIDSTRTPRAVTDVDIFPQGASSLGIMDLIGNVWQWTDEYRDEHTRAAVLKGGGFYRSATSDWYFPRAYELNKYGKYLLMAPSIDRSATIGFRCVGDTP</sequence>
<feature type="domain" description="Sulfatase-modifying factor enzyme-like" evidence="2">
    <location>
        <begin position="527"/>
        <end position="729"/>
    </location>
</feature>
<comment type="caution">
    <text evidence="3">The sequence shown here is derived from an EMBL/GenBank/DDBJ whole genome shotgun (WGS) entry which is preliminary data.</text>
</comment>
<name>A0ABT6FMY6_9FLAO</name>
<dbReference type="InterPro" id="IPR016187">
    <property type="entry name" value="CTDL_fold"/>
</dbReference>
<dbReference type="InterPro" id="IPR042095">
    <property type="entry name" value="SUMF_sf"/>
</dbReference>
<organism evidence="3 4">
    <name type="scientific">Galbibacter pacificus</name>
    <dbReference type="NCBI Taxonomy" id="2996052"/>
    <lineage>
        <taxon>Bacteria</taxon>
        <taxon>Pseudomonadati</taxon>
        <taxon>Bacteroidota</taxon>
        <taxon>Flavobacteriia</taxon>
        <taxon>Flavobacteriales</taxon>
        <taxon>Flavobacteriaceae</taxon>
        <taxon>Galbibacter</taxon>
    </lineage>
</organism>
<evidence type="ECO:0000256" key="1">
    <source>
        <dbReference type="SAM" id="SignalP"/>
    </source>
</evidence>
<reference evidence="3" key="1">
    <citation type="submission" date="2022-11" db="EMBL/GenBank/DDBJ databases">
        <title>High-quality draft genome sequence of Galbibacter sp. strain CMA-7.</title>
        <authorList>
            <person name="Wei L."/>
            <person name="Dong C."/>
            <person name="Shao Z."/>
        </authorList>
    </citation>
    <scope>NUCLEOTIDE SEQUENCE</scope>
    <source>
        <strain evidence="3">CMA-7</strain>
    </source>
</reference>
<accession>A0ABT6FMY6</accession>